<evidence type="ECO:0008006" key="5">
    <source>
        <dbReference type="Google" id="ProtNLM"/>
    </source>
</evidence>
<feature type="non-terminal residue" evidence="3">
    <location>
        <position position="416"/>
    </location>
</feature>
<feature type="region of interest" description="Disordered" evidence="1">
    <location>
        <begin position="249"/>
        <end position="322"/>
    </location>
</feature>
<keyword evidence="2" id="KW-0812">Transmembrane</keyword>
<accession>A0A6H5ILW6</accession>
<sequence>MVKLVRVHPSLHQPNSRDRQPNSSQAAAKQQPSSSRDHQLDSRHHQPGSRDRRPSSSLAATTSIKIDYHLPTKIGPFVHEKRPIKLTLQQILVHAQFIAVIVHCMFFASAIFGSAPFLSSNSTAFFEPESIAKCSGVQPFSPYPEHRLATDDMEKKAAEGGQQDAPMLAYSGEKDEMIAGVENWPPPGLDSAESLPVSEMMDDVGADMLASIAKFSNAPKVIVTDEDGKVVEQVGAVAEFTELVEMAPLPLPVRQSTPRNEESSKPSDEQPQEPPNEPKQVPMDVNGNPEAAWRKEKCGSQGGRKKKPSISRQFAVDDVESRTRRGYCPRRRFPRGSRPGFTRSENHITLDVYQVGILYFLTTSSRKSTGFYLYYWTISSRKSSIPPASNCFQQVITRSSINFEPKISIITGRSTI</sequence>
<evidence type="ECO:0000313" key="4">
    <source>
        <dbReference type="Proteomes" id="UP000479190"/>
    </source>
</evidence>
<protein>
    <recommendedName>
        <fullName evidence="5">Transmembrane protein</fullName>
    </recommendedName>
</protein>
<keyword evidence="2" id="KW-1133">Transmembrane helix</keyword>
<keyword evidence="2" id="KW-0472">Membrane</keyword>
<feature type="compositionally biased region" description="Low complexity" evidence="1">
    <location>
        <begin position="23"/>
        <end position="34"/>
    </location>
</feature>
<evidence type="ECO:0000313" key="3">
    <source>
        <dbReference type="EMBL" id="CAB0039272.1"/>
    </source>
</evidence>
<dbReference type="EMBL" id="CADCXV010000949">
    <property type="protein sequence ID" value="CAB0039272.1"/>
    <property type="molecule type" value="Genomic_DNA"/>
</dbReference>
<feature type="transmembrane region" description="Helical" evidence="2">
    <location>
        <begin position="91"/>
        <end position="112"/>
    </location>
</feature>
<name>A0A6H5ILW6_9HYME</name>
<reference evidence="3 4" key="1">
    <citation type="submission" date="2020-02" db="EMBL/GenBank/DDBJ databases">
        <authorList>
            <person name="Ferguson B K."/>
        </authorList>
    </citation>
    <scope>NUCLEOTIDE SEQUENCE [LARGE SCALE GENOMIC DNA]</scope>
</reference>
<keyword evidence="4" id="KW-1185">Reference proteome</keyword>
<gene>
    <name evidence="3" type="ORF">TBRA_LOCUS11021</name>
</gene>
<evidence type="ECO:0000256" key="2">
    <source>
        <dbReference type="SAM" id="Phobius"/>
    </source>
</evidence>
<evidence type="ECO:0000256" key="1">
    <source>
        <dbReference type="SAM" id="MobiDB-lite"/>
    </source>
</evidence>
<dbReference type="AlphaFoldDB" id="A0A6H5ILW6"/>
<dbReference type="Proteomes" id="UP000479190">
    <property type="component" value="Unassembled WGS sequence"/>
</dbReference>
<feature type="compositionally biased region" description="Basic and acidic residues" evidence="1">
    <location>
        <begin position="259"/>
        <end position="268"/>
    </location>
</feature>
<proteinExistence type="predicted"/>
<feature type="region of interest" description="Disordered" evidence="1">
    <location>
        <begin position="1"/>
        <end position="60"/>
    </location>
</feature>
<feature type="compositionally biased region" description="Basic and acidic residues" evidence="1">
    <location>
        <begin position="35"/>
        <end position="54"/>
    </location>
</feature>
<organism evidence="3 4">
    <name type="scientific">Trichogramma brassicae</name>
    <dbReference type="NCBI Taxonomy" id="86971"/>
    <lineage>
        <taxon>Eukaryota</taxon>
        <taxon>Metazoa</taxon>
        <taxon>Ecdysozoa</taxon>
        <taxon>Arthropoda</taxon>
        <taxon>Hexapoda</taxon>
        <taxon>Insecta</taxon>
        <taxon>Pterygota</taxon>
        <taxon>Neoptera</taxon>
        <taxon>Endopterygota</taxon>
        <taxon>Hymenoptera</taxon>
        <taxon>Apocrita</taxon>
        <taxon>Proctotrupomorpha</taxon>
        <taxon>Chalcidoidea</taxon>
        <taxon>Trichogrammatidae</taxon>
        <taxon>Trichogramma</taxon>
    </lineage>
</organism>